<feature type="non-terminal residue" evidence="1">
    <location>
        <position position="269"/>
    </location>
</feature>
<dbReference type="GO" id="GO:0080048">
    <property type="term" value="F:GDP-D-glucose phosphorylase activity"/>
    <property type="evidence" value="ECO:0007669"/>
    <property type="project" value="InterPro"/>
</dbReference>
<organism evidence="1">
    <name type="scientific">marine sediment metagenome</name>
    <dbReference type="NCBI Taxonomy" id="412755"/>
    <lineage>
        <taxon>unclassified sequences</taxon>
        <taxon>metagenomes</taxon>
        <taxon>ecological metagenomes</taxon>
    </lineage>
</organism>
<evidence type="ECO:0000313" key="1">
    <source>
        <dbReference type="EMBL" id="GAG07049.1"/>
    </source>
</evidence>
<dbReference type="PANTHER" id="PTHR20884:SF8">
    <property type="entry name" value="GDP-D-GLUCOSE PHOSPHORYLASE 1"/>
    <property type="match status" value="1"/>
</dbReference>
<dbReference type="GO" id="GO:0016787">
    <property type="term" value="F:hydrolase activity"/>
    <property type="evidence" value="ECO:0007669"/>
    <property type="project" value="UniProtKB-KW"/>
</dbReference>
<protein>
    <recommendedName>
        <fullName evidence="2">HIT domain-containing protein</fullName>
    </recommendedName>
</protein>
<dbReference type="GO" id="GO:0006006">
    <property type="term" value="P:glucose metabolic process"/>
    <property type="evidence" value="ECO:0007669"/>
    <property type="project" value="TreeGrafter"/>
</dbReference>
<dbReference type="GO" id="GO:0005085">
    <property type="term" value="F:guanyl-nucleotide exchange factor activity"/>
    <property type="evidence" value="ECO:0007669"/>
    <property type="project" value="UniProtKB-KW"/>
</dbReference>
<dbReference type="PANTHER" id="PTHR20884">
    <property type="entry name" value="GDP-D-GLUCOSE PHOSPHORYLASE 1"/>
    <property type="match status" value="1"/>
</dbReference>
<dbReference type="GO" id="GO:0000166">
    <property type="term" value="F:nucleotide binding"/>
    <property type="evidence" value="ECO:0007669"/>
    <property type="project" value="UniProtKB-KW"/>
</dbReference>
<sequence length="269" mass="30244">ARSRKYRYTFNSIGAGATIPKHLHFHVFQYDLPVEHMPVVGISEHNGLKIGRLDTPWPIVTWVIEGEKEYVRQAVWEKVNERQKQGKAFNLICLHNGQGGLKVYFIPRRNRAPKQTFTNGFGVFEAGGVIVSESTQGLRNAEEDEKGKKIAQALCDVGYPRNNSNTYPLPVPKQAHQEAVAKYGEGTIAKADATLTDRRYSLTPIIDSFEGDWQRVLETQSTKISQMVRGPPEFSIEVTTDLSKTEGNVASCDIPSKTVYIHPYYFAQT</sequence>
<dbReference type="AlphaFoldDB" id="X0UMS3"/>
<comment type="caution">
    <text evidence="1">The sequence shown here is derived from an EMBL/GenBank/DDBJ whole genome shotgun (WGS) entry which is preliminary data.</text>
</comment>
<feature type="non-terminal residue" evidence="1">
    <location>
        <position position="1"/>
    </location>
</feature>
<gene>
    <name evidence="1" type="ORF">S01H1_36755</name>
</gene>
<proteinExistence type="predicted"/>
<evidence type="ECO:0008006" key="2">
    <source>
        <dbReference type="Google" id="ProtNLM"/>
    </source>
</evidence>
<dbReference type="GO" id="GO:0005737">
    <property type="term" value="C:cytoplasm"/>
    <property type="evidence" value="ECO:0007669"/>
    <property type="project" value="UniProtKB-SubCell"/>
</dbReference>
<dbReference type="InterPro" id="IPR026506">
    <property type="entry name" value="GDPGP"/>
</dbReference>
<name>X0UMS3_9ZZZZ</name>
<reference evidence="1" key="1">
    <citation type="journal article" date="2014" name="Front. Microbiol.">
        <title>High frequency of phylogenetically diverse reductive dehalogenase-homologous genes in deep subseafloor sedimentary metagenomes.</title>
        <authorList>
            <person name="Kawai M."/>
            <person name="Futagami T."/>
            <person name="Toyoda A."/>
            <person name="Takaki Y."/>
            <person name="Nishi S."/>
            <person name="Hori S."/>
            <person name="Arai W."/>
            <person name="Tsubouchi T."/>
            <person name="Morono Y."/>
            <person name="Uchiyama I."/>
            <person name="Ito T."/>
            <person name="Fujiyama A."/>
            <person name="Inagaki F."/>
            <person name="Takami H."/>
        </authorList>
    </citation>
    <scope>NUCLEOTIDE SEQUENCE</scope>
    <source>
        <strain evidence="1">Expedition CK06-06</strain>
    </source>
</reference>
<dbReference type="EMBL" id="BARS01023052">
    <property type="protein sequence ID" value="GAG07049.1"/>
    <property type="molecule type" value="Genomic_DNA"/>
</dbReference>
<accession>X0UMS3</accession>